<comment type="similarity">
    <text evidence="1">Belongs to the methyltransferase superfamily.</text>
</comment>
<dbReference type="InterPro" id="IPR029063">
    <property type="entry name" value="SAM-dependent_MTases_sf"/>
</dbReference>
<dbReference type="CDD" id="cd02440">
    <property type="entry name" value="AdoMet_MTases"/>
    <property type="match status" value="1"/>
</dbReference>
<sequence>MASHATLPHAASEGFKDAAAYDAHRPSYPREAVDQLLGRLKIAGQADARVVEIAAGTGKFTELLAARPKRYLVKAVEPHDGMRGILAAKDLPAVEVLEGRADKMPVEGEWGDACIAAQAFHWFATPEALTEIHRVLRAGAVFGVIWNIDSYNKPPAWETPTKWEQELNEWILTFQDGNRRFRDQEWKKVFEQQLPSNPLQVIKNTLSDHLPRFSLPLGEAKVPFEVWLTEDALWSRLRTLSQVAVLSQEDLEKAEARVREILKGDDVERNSKGELKLHGDTYFAWTDRI</sequence>
<keyword evidence="3" id="KW-0808">Transferase</keyword>
<dbReference type="AlphaFoldDB" id="A0A9P8Y8D8"/>
<dbReference type="SUPFAM" id="SSF53335">
    <property type="entry name" value="S-adenosyl-L-methionine-dependent methyltransferases"/>
    <property type="match status" value="1"/>
</dbReference>
<dbReference type="Proteomes" id="UP000756346">
    <property type="component" value="Unassembled WGS sequence"/>
</dbReference>
<evidence type="ECO:0000313" key="5">
    <source>
        <dbReference type="EMBL" id="KAH7034849.1"/>
    </source>
</evidence>
<keyword evidence="6" id="KW-1185">Reference proteome</keyword>
<dbReference type="PANTHER" id="PTHR44942">
    <property type="entry name" value="METHYLTRANSF_11 DOMAIN-CONTAINING PROTEIN"/>
    <property type="match status" value="1"/>
</dbReference>
<protein>
    <submittedName>
        <fullName evidence="5">Methyltransferase domain-containing protein</fullName>
    </submittedName>
</protein>
<evidence type="ECO:0000256" key="3">
    <source>
        <dbReference type="ARBA" id="ARBA00022679"/>
    </source>
</evidence>
<dbReference type="GeneID" id="70192995"/>
<dbReference type="InterPro" id="IPR013216">
    <property type="entry name" value="Methyltransf_11"/>
</dbReference>
<evidence type="ECO:0000313" key="6">
    <source>
        <dbReference type="Proteomes" id="UP000756346"/>
    </source>
</evidence>
<gene>
    <name evidence="5" type="ORF">B0I36DRAFT_84727</name>
</gene>
<evidence type="ECO:0000256" key="1">
    <source>
        <dbReference type="ARBA" id="ARBA00008361"/>
    </source>
</evidence>
<evidence type="ECO:0000256" key="2">
    <source>
        <dbReference type="ARBA" id="ARBA00022603"/>
    </source>
</evidence>
<dbReference type="GO" id="GO:0032259">
    <property type="term" value="P:methylation"/>
    <property type="evidence" value="ECO:0007669"/>
    <property type="project" value="UniProtKB-KW"/>
</dbReference>
<evidence type="ECO:0000259" key="4">
    <source>
        <dbReference type="Pfam" id="PF08241"/>
    </source>
</evidence>
<keyword evidence="2 5" id="KW-0489">Methyltransferase</keyword>
<dbReference type="PANTHER" id="PTHR44942:SF4">
    <property type="entry name" value="METHYLTRANSFERASE TYPE 11 DOMAIN-CONTAINING PROTEIN"/>
    <property type="match status" value="1"/>
</dbReference>
<dbReference type="Gene3D" id="3.40.50.150">
    <property type="entry name" value="Vaccinia Virus protein VP39"/>
    <property type="match status" value="1"/>
</dbReference>
<feature type="domain" description="Methyltransferase type 11" evidence="4">
    <location>
        <begin position="52"/>
        <end position="142"/>
    </location>
</feature>
<dbReference type="RefSeq" id="XP_046014942.1">
    <property type="nucleotide sequence ID" value="XM_046163449.1"/>
</dbReference>
<dbReference type="GO" id="GO:0008757">
    <property type="term" value="F:S-adenosylmethionine-dependent methyltransferase activity"/>
    <property type="evidence" value="ECO:0007669"/>
    <property type="project" value="InterPro"/>
</dbReference>
<comment type="caution">
    <text evidence="5">The sequence shown here is derived from an EMBL/GenBank/DDBJ whole genome shotgun (WGS) entry which is preliminary data.</text>
</comment>
<organism evidence="5 6">
    <name type="scientific">Microdochium trichocladiopsis</name>
    <dbReference type="NCBI Taxonomy" id="1682393"/>
    <lineage>
        <taxon>Eukaryota</taxon>
        <taxon>Fungi</taxon>
        <taxon>Dikarya</taxon>
        <taxon>Ascomycota</taxon>
        <taxon>Pezizomycotina</taxon>
        <taxon>Sordariomycetes</taxon>
        <taxon>Xylariomycetidae</taxon>
        <taxon>Xylariales</taxon>
        <taxon>Microdochiaceae</taxon>
        <taxon>Microdochium</taxon>
    </lineage>
</organism>
<accession>A0A9P8Y8D8</accession>
<name>A0A9P8Y8D8_9PEZI</name>
<dbReference type="OrthoDB" id="10027013at2759"/>
<dbReference type="EMBL" id="JAGTJQ010000003">
    <property type="protein sequence ID" value="KAH7034849.1"/>
    <property type="molecule type" value="Genomic_DNA"/>
</dbReference>
<dbReference type="Pfam" id="PF08241">
    <property type="entry name" value="Methyltransf_11"/>
    <property type="match status" value="1"/>
</dbReference>
<proteinExistence type="inferred from homology"/>
<reference evidence="5" key="1">
    <citation type="journal article" date="2021" name="Nat. Commun.">
        <title>Genetic determinants of endophytism in the Arabidopsis root mycobiome.</title>
        <authorList>
            <person name="Mesny F."/>
            <person name="Miyauchi S."/>
            <person name="Thiergart T."/>
            <person name="Pickel B."/>
            <person name="Atanasova L."/>
            <person name="Karlsson M."/>
            <person name="Huettel B."/>
            <person name="Barry K.W."/>
            <person name="Haridas S."/>
            <person name="Chen C."/>
            <person name="Bauer D."/>
            <person name="Andreopoulos W."/>
            <person name="Pangilinan J."/>
            <person name="LaButti K."/>
            <person name="Riley R."/>
            <person name="Lipzen A."/>
            <person name="Clum A."/>
            <person name="Drula E."/>
            <person name="Henrissat B."/>
            <person name="Kohler A."/>
            <person name="Grigoriev I.V."/>
            <person name="Martin F.M."/>
            <person name="Hacquard S."/>
        </authorList>
    </citation>
    <scope>NUCLEOTIDE SEQUENCE</scope>
    <source>
        <strain evidence="5">MPI-CAGE-CH-0230</strain>
    </source>
</reference>
<dbReference type="InterPro" id="IPR051052">
    <property type="entry name" value="Diverse_substrate_MTase"/>
</dbReference>